<dbReference type="Gramene" id="Pp3c18_15510V3.2">
    <property type="protein sequence ID" value="PAC:32982388.CDS.1"/>
    <property type="gene ID" value="Pp3c18_15510"/>
</dbReference>
<proteinExistence type="predicted"/>
<dbReference type="EnsemblPlants" id="Pp3c18_15510V3.2">
    <property type="protein sequence ID" value="PAC:32982388.CDS.1"/>
    <property type="gene ID" value="Pp3c18_15510"/>
</dbReference>
<reference evidence="1 3" key="2">
    <citation type="journal article" date="2018" name="Plant J.">
        <title>The Physcomitrella patens chromosome-scale assembly reveals moss genome structure and evolution.</title>
        <authorList>
            <person name="Lang D."/>
            <person name="Ullrich K.K."/>
            <person name="Murat F."/>
            <person name="Fuchs J."/>
            <person name="Jenkins J."/>
            <person name="Haas F.B."/>
            <person name="Piednoel M."/>
            <person name="Gundlach H."/>
            <person name="Van Bel M."/>
            <person name="Meyberg R."/>
            <person name="Vives C."/>
            <person name="Morata J."/>
            <person name="Symeonidi A."/>
            <person name="Hiss M."/>
            <person name="Muchero W."/>
            <person name="Kamisugi Y."/>
            <person name="Saleh O."/>
            <person name="Blanc G."/>
            <person name="Decker E.L."/>
            <person name="van Gessel N."/>
            <person name="Grimwood J."/>
            <person name="Hayes R.D."/>
            <person name="Graham S.W."/>
            <person name="Gunter L.E."/>
            <person name="McDaniel S.F."/>
            <person name="Hoernstein S.N.W."/>
            <person name="Larsson A."/>
            <person name="Li F.W."/>
            <person name="Perroud P.F."/>
            <person name="Phillips J."/>
            <person name="Ranjan P."/>
            <person name="Rokshar D.S."/>
            <person name="Rothfels C.J."/>
            <person name="Schneider L."/>
            <person name="Shu S."/>
            <person name="Stevenson D.W."/>
            <person name="Thummler F."/>
            <person name="Tillich M."/>
            <person name="Villarreal Aguilar J.C."/>
            <person name="Widiez T."/>
            <person name="Wong G.K."/>
            <person name="Wymore A."/>
            <person name="Zhang Y."/>
            <person name="Zimmer A.D."/>
            <person name="Quatrano R.S."/>
            <person name="Mayer K.F.X."/>
            <person name="Goodstein D."/>
            <person name="Casacuberta J.M."/>
            <person name="Vandepoele K."/>
            <person name="Reski R."/>
            <person name="Cuming A.C."/>
            <person name="Tuskan G.A."/>
            <person name="Maumus F."/>
            <person name="Salse J."/>
            <person name="Schmutz J."/>
            <person name="Rensing S.A."/>
        </authorList>
    </citation>
    <scope>NUCLEOTIDE SEQUENCE [LARGE SCALE GENOMIC DNA]</scope>
    <source>
        <strain evidence="2 3">cv. Gransden 2004</strain>
    </source>
</reference>
<evidence type="ECO:0000313" key="1">
    <source>
        <dbReference type="EMBL" id="PNR35286.1"/>
    </source>
</evidence>
<evidence type="ECO:0000313" key="3">
    <source>
        <dbReference type="Proteomes" id="UP000006727"/>
    </source>
</evidence>
<gene>
    <name evidence="1" type="ORF">PHYPA_023186</name>
</gene>
<dbReference type="EnsemblPlants" id="Pp3c18_15510V3.1">
    <property type="protein sequence ID" value="PAC:32982387.CDS.1"/>
    <property type="gene ID" value="Pp3c18_15510"/>
</dbReference>
<dbReference type="AlphaFoldDB" id="A0A2K1J190"/>
<name>A0A2K1J190_PHYPA</name>
<evidence type="ECO:0000313" key="2">
    <source>
        <dbReference type="EnsemblPlants" id="PAC:32982387.CDS.1"/>
    </source>
</evidence>
<sequence>MGEPSPGELAAIRVFQGYGHVYSLGRRRVGVRPCGCGVGPEGSCWVDLPVKPHNSENYFIGSGMKGVILRLLGQFLGQK</sequence>
<dbReference type="Proteomes" id="UP000006727">
    <property type="component" value="Chromosome 18"/>
</dbReference>
<dbReference type="InParanoid" id="A0A2K1J190"/>
<reference evidence="1 3" key="1">
    <citation type="journal article" date="2008" name="Science">
        <title>The Physcomitrella genome reveals evolutionary insights into the conquest of land by plants.</title>
        <authorList>
            <person name="Rensing S."/>
            <person name="Lang D."/>
            <person name="Zimmer A."/>
            <person name="Terry A."/>
            <person name="Salamov A."/>
            <person name="Shapiro H."/>
            <person name="Nishiyama T."/>
            <person name="Perroud P.-F."/>
            <person name="Lindquist E."/>
            <person name="Kamisugi Y."/>
            <person name="Tanahashi T."/>
            <person name="Sakakibara K."/>
            <person name="Fujita T."/>
            <person name="Oishi K."/>
            <person name="Shin-I T."/>
            <person name="Kuroki Y."/>
            <person name="Toyoda A."/>
            <person name="Suzuki Y."/>
            <person name="Hashimoto A."/>
            <person name="Yamaguchi K."/>
            <person name="Sugano A."/>
            <person name="Kohara Y."/>
            <person name="Fujiyama A."/>
            <person name="Anterola A."/>
            <person name="Aoki S."/>
            <person name="Ashton N."/>
            <person name="Barbazuk W.B."/>
            <person name="Barker E."/>
            <person name="Bennetzen J."/>
            <person name="Bezanilla M."/>
            <person name="Blankenship R."/>
            <person name="Cho S.H."/>
            <person name="Dutcher S."/>
            <person name="Estelle M."/>
            <person name="Fawcett J.A."/>
            <person name="Gundlach H."/>
            <person name="Hanada K."/>
            <person name="Heyl A."/>
            <person name="Hicks K.A."/>
            <person name="Hugh J."/>
            <person name="Lohr M."/>
            <person name="Mayer K."/>
            <person name="Melkozernov A."/>
            <person name="Murata T."/>
            <person name="Nelson D."/>
            <person name="Pils B."/>
            <person name="Prigge M."/>
            <person name="Reiss B."/>
            <person name="Renner T."/>
            <person name="Rombauts S."/>
            <person name="Rushton P."/>
            <person name="Sanderfoot A."/>
            <person name="Schween G."/>
            <person name="Shiu S.-H."/>
            <person name="Stueber K."/>
            <person name="Theodoulou F.L."/>
            <person name="Tu H."/>
            <person name="Van de Peer Y."/>
            <person name="Verrier P.J."/>
            <person name="Waters E."/>
            <person name="Wood A."/>
            <person name="Yang L."/>
            <person name="Cove D."/>
            <person name="Cuming A."/>
            <person name="Hasebe M."/>
            <person name="Lucas S."/>
            <person name="Mishler D.B."/>
            <person name="Reski R."/>
            <person name="Grigoriev I."/>
            <person name="Quatrano R.S."/>
            <person name="Boore J.L."/>
        </authorList>
    </citation>
    <scope>NUCLEOTIDE SEQUENCE [LARGE SCALE GENOMIC DNA]</scope>
    <source>
        <strain evidence="2 3">cv. Gransden 2004</strain>
    </source>
</reference>
<reference evidence="2" key="3">
    <citation type="submission" date="2020-12" db="UniProtKB">
        <authorList>
            <consortium name="EnsemblPlants"/>
        </authorList>
    </citation>
    <scope>IDENTIFICATION</scope>
</reference>
<dbReference type="Gramene" id="Pp3c18_15510V3.1">
    <property type="protein sequence ID" value="PAC:32982387.CDS.1"/>
    <property type="gene ID" value="Pp3c18_15510"/>
</dbReference>
<protein>
    <submittedName>
        <fullName evidence="1 2">Uncharacterized protein</fullName>
    </submittedName>
</protein>
<accession>A0A2K1J190</accession>
<dbReference type="PaxDb" id="3218-PP1S3_233V6.1"/>
<keyword evidence="3" id="KW-1185">Reference proteome</keyword>
<dbReference type="EMBL" id="ABEU02000018">
    <property type="protein sequence ID" value="PNR35286.1"/>
    <property type="molecule type" value="Genomic_DNA"/>
</dbReference>
<organism evidence="1">
    <name type="scientific">Physcomitrium patens</name>
    <name type="common">Spreading-leaved earth moss</name>
    <name type="synonym">Physcomitrella patens</name>
    <dbReference type="NCBI Taxonomy" id="3218"/>
    <lineage>
        <taxon>Eukaryota</taxon>
        <taxon>Viridiplantae</taxon>
        <taxon>Streptophyta</taxon>
        <taxon>Embryophyta</taxon>
        <taxon>Bryophyta</taxon>
        <taxon>Bryophytina</taxon>
        <taxon>Bryopsida</taxon>
        <taxon>Funariidae</taxon>
        <taxon>Funariales</taxon>
        <taxon>Funariaceae</taxon>
        <taxon>Physcomitrium</taxon>
    </lineage>
</organism>